<dbReference type="Pfam" id="PF18734">
    <property type="entry name" value="HEPN_AbiU2"/>
    <property type="match status" value="1"/>
</dbReference>
<protein>
    <recommendedName>
        <fullName evidence="1">HEPN AbiU2-like domain-containing protein</fullName>
    </recommendedName>
</protein>
<dbReference type="RefSeq" id="WP_185894731.1">
    <property type="nucleotide sequence ID" value="NZ_CP060028.1"/>
</dbReference>
<keyword evidence="3" id="KW-1185">Reference proteome</keyword>
<organism evidence="2 3">
    <name type="scientific">Pseudoxanthomonas mexicana</name>
    <dbReference type="NCBI Taxonomy" id="128785"/>
    <lineage>
        <taxon>Bacteria</taxon>
        <taxon>Pseudomonadati</taxon>
        <taxon>Pseudomonadota</taxon>
        <taxon>Gammaproteobacteria</taxon>
        <taxon>Lysobacterales</taxon>
        <taxon>Lysobacteraceae</taxon>
        <taxon>Pseudoxanthomonas</taxon>
    </lineage>
</organism>
<feature type="domain" description="HEPN AbiU2-like" evidence="1">
    <location>
        <begin position="7"/>
        <end position="171"/>
    </location>
</feature>
<dbReference type="Proteomes" id="UP000515506">
    <property type="component" value="Chromosome"/>
</dbReference>
<evidence type="ECO:0000313" key="3">
    <source>
        <dbReference type="Proteomes" id="UP000515506"/>
    </source>
</evidence>
<name>A0ABX6R836_PSEMX</name>
<dbReference type="InterPro" id="IPR040704">
    <property type="entry name" value="HEPN_AbiU2"/>
</dbReference>
<reference evidence="2 3" key="1">
    <citation type="submission" date="2020-08" db="EMBL/GenBank/DDBJ databases">
        <title>Streptomycin resistant and MDR strain, P. mexicana.</title>
        <authorList>
            <person name="Ganesh-kumar S."/>
            <person name="Zhe T."/>
            <person name="Yu Z."/>
            <person name="Min Y."/>
        </authorList>
    </citation>
    <scope>NUCLEOTIDE SEQUENCE [LARGE SCALE GENOMIC DNA]</scope>
    <source>
        <strain evidence="2 3">GTZY</strain>
    </source>
</reference>
<gene>
    <name evidence="2" type="ORF">H4W19_13600</name>
</gene>
<evidence type="ECO:0000259" key="1">
    <source>
        <dbReference type="Pfam" id="PF18734"/>
    </source>
</evidence>
<accession>A0ABX6R836</accession>
<sequence>MAALTADQVRQELFMRINHAQIHHDLLTALRQCTATQENLVKFNRNVRFFSGVDSALFNSTIVLLYTLYERRSDTVNFGRLLDLIQPSITTEDIASHTKSLEAIKPTRIRVGILRNEMVGHQTLDRDRAAVQSKANLGFSDVDGLLAHAKDLLFDISCRHFGTHLDYMDDSKSAVDKLLSRVSL</sequence>
<proteinExistence type="predicted"/>
<evidence type="ECO:0000313" key="2">
    <source>
        <dbReference type="EMBL" id="QND79382.1"/>
    </source>
</evidence>
<dbReference type="EMBL" id="CP060028">
    <property type="protein sequence ID" value="QND79382.1"/>
    <property type="molecule type" value="Genomic_DNA"/>
</dbReference>